<keyword evidence="1" id="KW-0812">Transmembrane</keyword>
<organism evidence="2 3">
    <name type="scientific">Neolewinella xylanilytica</name>
    <dbReference type="NCBI Taxonomy" id="1514080"/>
    <lineage>
        <taxon>Bacteria</taxon>
        <taxon>Pseudomonadati</taxon>
        <taxon>Bacteroidota</taxon>
        <taxon>Saprospiria</taxon>
        <taxon>Saprospirales</taxon>
        <taxon>Lewinellaceae</taxon>
        <taxon>Neolewinella</taxon>
    </lineage>
</organism>
<keyword evidence="3" id="KW-1185">Reference proteome</keyword>
<accession>A0A2S6I3L6</accession>
<gene>
    <name evidence="2" type="ORF">CLV84_2674</name>
</gene>
<dbReference type="AlphaFoldDB" id="A0A2S6I3L6"/>
<dbReference type="Proteomes" id="UP000237662">
    <property type="component" value="Unassembled WGS sequence"/>
</dbReference>
<dbReference type="RefSeq" id="WP_104420258.1">
    <property type="nucleotide sequence ID" value="NZ_PTJC01000006.1"/>
</dbReference>
<feature type="transmembrane region" description="Helical" evidence="1">
    <location>
        <begin position="49"/>
        <end position="72"/>
    </location>
</feature>
<keyword evidence="1" id="KW-1133">Transmembrane helix</keyword>
<sequence length="384" mass="43494">MLKRENLEIDRRSNQLYIRYRWRGTAAYFLLLFAAVWNGILLLSLLGGAGLAISVHLLIGLGVVYYGLCLLLNRTEITVDSHQLVVQHGPLPTFRTNENISSREVEQLYLQSAGTMKSGNKVTQLYALQLRTRAQEAFKLIGGISDRAVGEEIERTIEDYLQIRDAPVEERFELPDLGLLKKIIPADVRQQMEQVGKEAYGTADSTQLPTPAPVFTEEHHSDHLAYGFALCHAPVGALFRVKDVPYRLADVERFEWTGAGEQRPSRVLTATPQEKGASRQFYTHPDGNQWIYFAERPLDADERKMLGFQAFEPPASLRNGEERYYQLSHARGLRQSASGETPVEEWVYFSSRATTRFRAVRDTRGSWEVTVQEPLDSSYIEAVG</sequence>
<dbReference type="OrthoDB" id="1490293at2"/>
<comment type="caution">
    <text evidence="2">The sequence shown here is derived from an EMBL/GenBank/DDBJ whole genome shotgun (WGS) entry which is preliminary data.</text>
</comment>
<proteinExistence type="predicted"/>
<name>A0A2S6I3L6_9BACT</name>
<keyword evidence="1" id="KW-0472">Membrane</keyword>
<evidence type="ECO:0000313" key="2">
    <source>
        <dbReference type="EMBL" id="PPK85767.1"/>
    </source>
</evidence>
<feature type="transmembrane region" description="Helical" evidence="1">
    <location>
        <begin position="20"/>
        <end position="43"/>
    </location>
</feature>
<dbReference type="EMBL" id="PTJC01000006">
    <property type="protein sequence ID" value="PPK85767.1"/>
    <property type="molecule type" value="Genomic_DNA"/>
</dbReference>
<reference evidence="2 3" key="1">
    <citation type="submission" date="2018-02" db="EMBL/GenBank/DDBJ databases">
        <title>Genomic Encyclopedia of Archaeal and Bacterial Type Strains, Phase II (KMG-II): from individual species to whole genera.</title>
        <authorList>
            <person name="Goeker M."/>
        </authorList>
    </citation>
    <scope>NUCLEOTIDE SEQUENCE [LARGE SCALE GENOMIC DNA]</scope>
    <source>
        <strain evidence="2 3">DSM 29526</strain>
    </source>
</reference>
<protein>
    <submittedName>
        <fullName evidence="2">Uncharacterized protein</fullName>
    </submittedName>
</protein>
<evidence type="ECO:0000313" key="3">
    <source>
        <dbReference type="Proteomes" id="UP000237662"/>
    </source>
</evidence>
<evidence type="ECO:0000256" key="1">
    <source>
        <dbReference type="SAM" id="Phobius"/>
    </source>
</evidence>